<organism evidence="1 2">
    <name type="scientific">Hypoxylon rubiginosum</name>
    <dbReference type="NCBI Taxonomy" id="110542"/>
    <lineage>
        <taxon>Eukaryota</taxon>
        <taxon>Fungi</taxon>
        <taxon>Dikarya</taxon>
        <taxon>Ascomycota</taxon>
        <taxon>Pezizomycotina</taxon>
        <taxon>Sordariomycetes</taxon>
        <taxon>Xylariomycetidae</taxon>
        <taxon>Xylariales</taxon>
        <taxon>Hypoxylaceae</taxon>
        <taxon>Hypoxylon</taxon>
    </lineage>
</organism>
<reference evidence="1 2" key="1">
    <citation type="journal article" date="2022" name="New Phytol.">
        <title>Ecological generalism drives hyperdiversity of secondary metabolite gene clusters in xylarialean endophytes.</title>
        <authorList>
            <person name="Franco M.E.E."/>
            <person name="Wisecaver J.H."/>
            <person name="Arnold A.E."/>
            <person name="Ju Y.M."/>
            <person name="Slot J.C."/>
            <person name="Ahrendt S."/>
            <person name="Moore L.P."/>
            <person name="Eastman K.E."/>
            <person name="Scott K."/>
            <person name="Konkel Z."/>
            <person name="Mondo S.J."/>
            <person name="Kuo A."/>
            <person name="Hayes R.D."/>
            <person name="Haridas S."/>
            <person name="Andreopoulos B."/>
            <person name="Riley R."/>
            <person name="LaButti K."/>
            <person name="Pangilinan J."/>
            <person name="Lipzen A."/>
            <person name="Amirebrahimi M."/>
            <person name="Yan J."/>
            <person name="Adam C."/>
            <person name="Keymanesh K."/>
            <person name="Ng V."/>
            <person name="Louie K."/>
            <person name="Northen T."/>
            <person name="Drula E."/>
            <person name="Henrissat B."/>
            <person name="Hsieh H.M."/>
            <person name="Youens-Clark K."/>
            <person name="Lutzoni F."/>
            <person name="Miadlikowska J."/>
            <person name="Eastwood D.C."/>
            <person name="Hamelin R.C."/>
            <person name="Grigoriev I.V."/>
            <person name="U'Ren J.M."/>
        </authorList>
    </citation>
    <scope>NUCLEOTIDE SEQUENCE [LARGE SCALE GENOMIC DNA]</scope>
    <source>
        <strain evidence="1 2">CBS 119005</strain>
    </source>
</reference>
<dbReference type="Proteomes" id="UP001497700">
    <property type="component" value="Unassembled WGS sequence"/>
</dbReference>
<evidence type="ECO:0000313" key="2">
    <source>
        <dbReference type="Proteomes" id="UP001497700"/>
    </source>
</evidence>
<keyword evidence="2" id="KW-1185">Reference proteome</keyword>
<protein>
    <submittedName>
        <fullName evidence="1">Uncharacterized protein</fullName>
    </submittedName>
</protein>
<evidence type="ECO:0000313" key="1">
    <source>
        <dbReference type="EMBL" id="KAI4866164.1"/>
    </source>
</evidence>
<name>A0ACB9Z419_9PEZI</name>
<gene>
    <name evidence="1" type="ORF">F4820DRAFT_417778</name>
</gene>
<dbReference type="EMBL" id="MU393462">
    <property type="protein sequence ID" value="KAI4866164.1"/>
    <property type="molecule type" value="Genomic_DNA"/>
</dbReference>
<sequence>MTLLIDFNAERGDDPKKLGTLNLEKGKGDKPNANTDDLYIKLGKDWKGTKCAHFHHKAGYRRAEYHALKSETKSGTTYFITYKLALQQRPDGLILFQWKEYKANNDRDMGANIPLSLELRQNQLAFSHTFKWNEGRKVQWTHHIEPHQEHKIGLEILAKAKDGYVKLWFDGKPVTFDTTKSQTLTGNMFPGQSDPKFGIYGGEDVQVDSYVYQVQIGTSKGDVDQSYFGQ</sequence>
<comment type="caution">
    <text evidence="1">The sequence shown here is derived from an EMBL/GenBank/DDBJ whole genome shotgun (WGS) entry which is preliminary data.</text>
</comment>
<accession>A0ACB9Z419</accession>
<proteinExistence type="predicted"/>